<evidence type="ECO:0000256" key="1">
    <source>
        <dbReference type="SAM" id="MobiDB-lite"/>
    </source>
</evidence>
<protein>
    <submittedName>
        <fullName evidence="2">Uncharacterized protein</fullName>
    </submittedName>
</protein>
<feature type="region of interest" description="Disordered" evidence="1">
    <location>
        <begin position="81"/>
        <end position="141"/>
    </location>
</feature>
<organism evidence="2 3">
    <name type="scientific">Cherax quadricarinatus</name>
    <name type="common">Australian red claw crayfish</name>
    <dbReference type="NCBI Taxonomy" id="27406"/>
    <lineage>
        <taxon>Eukaryota</taxon>
        <taxon>Metazoa</taxon>
        <taxon>Ecdysozoa</taxon>
        <taxon>Arthropoda</taxon>
        <taxon>Crustacea</taxon>
        <taxon>Multicrustacea</taxon>
        <taxon>Malacostraca</taxon>
        <taxon>Eumalacostraca</taxon>
        <taxon>Eucarida</taxon>
        <taxon>Decapoda</taxon>
        <taxon>Pleocyemata</taxon>
        <taxon>Astacidea</taxon>
        <taxon>Parastacoidea</taxon>
        <taxon>Parastacidae</taxon>
        <taxon>Cherax</taxon>
    </lineage>
</organism>
<feature type="compositionally biased region" description="Low complexity" evidence="1">
    <location>
        <begin position="97"/>
        <end position="115"/>
    </location>
</feature>
<proteinExistence type="predicted"/>
<name>A0AAW0WS59_CHEQU</name>
<feature type="region of interest" description="Disordered" evidence="1">
    <location>
        <begin position="286"/>
        <end position="330"/>
    </location>
</feature>
<reference evidence="2 3" key="1">
    <citation type="journal article" date="2024" name="BMC Genomics">
        <title>Genome assembly of redclaw crayfish (Cherax quadricarinatus) provides insights into its immune adaptation and hypoxia tolerance.</title>
        <authorList>
            <person name="Liu Z."/>
            <person name="Zheng J."/>
            <person name="Li H."/>
            <person name="Fang K."/>
            <person name="Wang S."/>
            <person name="He J."/>
            <person name="Zhou D."/>
            <person name="Weng S."/>
            <person name="Chi M."/>
            <person name="Gu Z."/>
            <person name="He J."/>
            <person name="Li F."/>
            <person name="Wang M."/>
        </authorList>
    </citation>
    <scope>NUCLEOTIDE SEQUENCE [LARGE SCALE GENOMIC DNA]</scope>
    <source>
        <strain evidence="2">ZL_2023a</strain>
    </source>
</reference>
<gene>
    <name evidence="2" type="ORF">OTU49_008317</name>
</gene>
<feature type="non-terminal residue" evidence="2">
    <location>
        <position position="1"/>
    </location>
</feature>
<evidence type="ECO:0000313" key="3">
    <source>
        <dbReference type="Proteomes" id="UP001445076"/>
    </source>
</evidence>
<feature type="non-terminal residue" evidence="2">
    <location>
        <position position="361"/>
    </location>
</feature>
<evidence type="ECO:0000313" key="2">
    <source>
        <dbReference type="EMBL" id="KAK8729786.1"/>
    </source>
</evidence>
<dbReference type="EMBL" id="JARKIK010000066">
    <property type="protein sequence ID" value="KAK8729786.1"/>
    <property type="molecule type" value="Genomic_DNA"/>
</dbReference>
<sequence length="361" mass="37161">EVPKVARKIPGSNIFTTNTNGGVVAPIHDLPRSPVMFTSTINFNVAGRDDVKPSVSGQMPRKRELARLMREHFDEFRESLARQAQADASTQDKSFVTPSVSSSATNTSGSAAASTGRGVQIGEVVTKSERRAGEDPSGVKSGVLRIEAHPIPVTFTSLPGFPPFSRIPTSIAGVEGAVSGGQPGVGIFAPGVESTVVGGSEGPLITRVPGLGGGTRGSSRVGTPGSLTNGVRNLMKLLESRLIGGIREATTVTGSPTTATLAPIQNFDPSIVVNFLTLVALSQHHRRGGAGSSSPGQRNAASAGAPTISLPPPAAQSEFGPFSTGNDPSAGVDPSSIVLPPMLRQTLYSYLLPRLASLTAL</sequence>
<feature type="compositionally biased region" description="Polar residues" evidence="1">
    <location>
        <begin position="86"/>
        <end position="96"/>
    </location>
</feature>
<dbReference type="Proteomes" id="UP001445076">
    <property type="component" value="Unassembled WGS sequence"/>
</dbReference>
<comment type="caution">
    <text evidence="2">The sequence shown here is derived from an EMBL/GenBank/DDBJ whole genome shotgun (WGS) entry which is preliminary data.</text>
</comment>
<accession>A0AAW0WS59</accession>
<keyword evidence="3" id="KW-1185">Reference proteome</keyword>
<dbReference type="AlphaFoldDB" id="A0AAW0WS59"/>